<evidence type="ECO:0000256" key="1">
    <source>
        <dbReference type="ARBA" id="ARBA00022801"/>
    </source>
</evidence>
<dbReference type="InterPro" id="IPR033379">
    <property type="entry name" value="Acid_Pase_AS"/>
</dbReference>
<gene>
    <name evidence="3" type="ORF">MCHLO_13382</name>
</gene>
<organism evidence="3 4">
    <name type="scientific">Mycena chlorophos</name>
    <name type="common">Agaric fungus</name>
    <name type="synonym">Agaricus chlorophos</name>
    <dbReference type="NCBI Taxonomy" id="658473"/>
    <lineage>
        <taxon>Eukaryota</taxon>
        <taxon>Fungi</taxon>
        <taxon>Dikarya</taxon>
        <taxon>Basidiomycota</taxon>
        <taxon>Agaricomycotina</taxon>
        <taxon>Agaricomycetes</taxon>
        <taxon>Agaricomycetidae</taxon>
        <taxon>Agaricales</taxon>
        <taxon>Marasmiineae</taxon>
        <taxon>Mycenaceae</taxon>
        <taxon>Mycena</taxon>
    </lineage>
</organism>
<dbReference type="Pfam" id="PF00328">
    <property type="entry name" value="His_Phos_2"/>
    <property type="match status" value="1"/>
</dbReference>
<dbReference type="PANTHER" id="PTHR20963:SF42">
    <property type="entry name" value="PHOSPHOGLYCERATE MUTASE-LIKE PROTEIN"/>
    <property type="match status" value="1"/>
</dbReference>
<proteinExistence type="predicted"/>
<dbReference type="PROSITE" id="PS00616">
    <property type="entry name" value="HIS_ACID_PHOSPHAT_1"/>
    <property type="match status" value="1"/>
</dbReference>
<evidence type="ECO:0000313" key="4">
    <source>
        <dbReference type="Proteomes" id="UP000815677"/>
    </source>
</evidence>
<keyword evidence="4" id="KW-1185">Reference proteome</keyword>
<dbReference type="InterPro" id="IPR029033">
    <property type="entry name" value="His_PPase_superfam"/>
</dbReference>
<dbReference type="Gene3D" id="3.40.50.1240">
    <property type="entry name" value="Phosphoglycerate mutase-like"/>
    <property type="match status" value="1"/>
</dbReference>
<name>A0ABQ0M078_MYCCL</name>
<dbReference type="PANTHER" id="PTHR20963">
    <property type="entry name" value="MULTIPLE INOSITOL POLYPHOSPHATE PHOSPHATASE-RELATED"/>
    <property type="match status" value="1"/>
</dbReference>
<keyword evidence="2" id="KW-0732">Signal</keyword>
<feature type="signal peptide" evidence="2">
    <location>
        <begin position="1"/>
        <end position="19"/>
    </location>
</feature>
<keyword evidence="1" id="KW-0378">Hydrolase</keyword>
<protein>
    <submittedName>
        <fullName evidence="3">Phosphoglycerate mutase-like protein</fullName>
    </submittedName>
</protein>
<dbReference type="CDD" id="cd07061">
    <property type="entry name" value="HP_HAP_like"/>
    <property type="match status" value="1"/>
</dbReference>
<reference evidence="3" key="1">
    <citation type="submission" date="2014-09" db="EMBL/GenBank/DDBJ databases">
        <title>Genome sequence of the luminous mushroom Mycena chlorophos for searching fungal bioluminescence genes.</title>
        <authorList>
            <person name="Tanaka Y."/>
            <person name="Kasuga D."/>
            <person name="Oba Y."/>
            <person name="Hase S."/>
            <person name="Sato K."/>
            <person name="Oba Y."/>
            <person name="Sakakibara Y."/>
        </authorList>
    </citation>
    <scope>NUCLEOTIDE SEQUENCE</scope>
</reference>
<feature type="chain" id="PRO_5047008030" evidence="2">
    <location>
        <begin position="20"/>
        <end position="580"/>
    </location>
</feature>
<dbReference type="Proteomes" id="UP000815677">
    <property type="component" value="Unassembled WGS sequence"/>
</dbReference>
<dbReference type="PROSITE" id="PS00778">
    <property type="entry name" value="HIS_ACID_PHOSPHAT_2"/>
    <property type="match status" value="1"/>
</dbReference>
<evidence type="ECO:0000256" key="2">
    <source>
        <dbReference type="SAM" id="SignalP"/>
    </source>
</evidence>
<dbReference type="SUPFAM" id="SSF53254">
    <property type="entry name" value="Phosphoglycerate mutase-like"/>
    <property type="match status" value="1"/>
</dbReference>
<sequence>MRVAVFALLPLLQALQVDASVPRGIPVSTFAGATTSFVFPPPGETITVPDPAFPDAAQVGFPGATPTGAEALVIATAPSVAKFSNVFPLVNPDTASSPESSSSHSKSSSSAGSQPFDVLHNFGNLSPWKSISAASWVLDPVLANSSPSVPGDCSLDQVHLVHRHGARYPSLITGNLPGEFAADVHALAQSGNLTVSGPLAFLATWEYKLGAEILTPFGRSELFDLGVGFRVNYGDLLEGFTDQLPVWRTTSQERMVDSALHFAAGFFGVQTYQQSYHQLIQIEEPGFNSTLSPYYDCSNALNSIAEFGSEQALLWANVYLVDAVKRLQPFVDGLTLTPTILVSIQQLCAYETVALGYSAFCPLFTEEEWTGYSYFNDLSFWYSFGPGNPSVSAQGIGWAQELLSRLTETRITNFDTSVNATIALNETLFPFGLPIYVDATHDTIISAIVTAMNFTALAKEGPLPTDHIPDDHVYIINNISPFASNLVAQVLTCPVPATPALNASGNSTHIRFILNDAVLPLTGLSGCPSDENGLCPLGTFKDALAARIGEVDYQFDCFANYTIPSPDLITNGQFPQQGKN</sequence>
<evidence type="ECO:0000313" key="3">
    <source>
        <dbReference type="EMBL" id="GAT56766.1"/>
    </source>
</evidence>
<dbReference type="EMBL" id="DF849338">
    <property type="protein sequence ID" value="GAT56766.1"/>
    <property type="molecule type" value="Genomic_DNA"/>
</dbReference>
<accession>A0ABQ0M078</accession>
<dbReference type="InterPro" id="IPR000560">
    <property type="entry name" value="His_Pase_clade-2"/>
</dbReference>